<dbReference type="AlphaFoldDB" id="A0A8K1CB60"/>
<organism evidence="2 3">
    <name type="scientific">Pythium oligandrum</name>
    <name type="common">Mycoparasitic fungus</name>
    <dbReference type="NCBI Taxonomy" id="41045"/>
    <lineage>
        <taxon>Eukaryota</taxon>
        <taxon>Sar</taxon>
        <taxon>Stramenopiles</taxon>
        <taxon>Oomycota</taxon>
        <taxon>Peronosporomycetes</taxon>
        <taxon>Pythiales</taxon>
        <taxon>Pythiaceae</taxon>
        <taxon>Pythium</taxon>
    </lineage>
</organism>
<dbReference type="Proteomes" id="UP000794436">
    <property type="component" value="Unassembled WGS sequence"/>
</dbReference>
<accession>A0A8K1CB60</accession>
<protein>
    <submittedName>
        <fullName evidence="2">Uncharacterized protein</fullName>
    </submittedName>
</protein>
<proteinExistence type="predicted"/>
<feature type="coiled-coil region" evidence="1">
    <location>
        <begin position="41"/>
        <end position="71"/>
    </location>
</feature>
<name>A0A8K1CB60_PYTOL</name>
<evidence type="ECO:0000313" key="3">
    <source>
        <dbReference type="Proteomes" id="UP000794436"/>
    </source>
</evidence>
<dbReference type="EMBL" id="SPLM01000109">
    <property type="protein sequence ID" value="TMW59890.1"/>
    <property type="molecule type" value="Genomic_DNA"/>
</dbReference>
<reference evidence="2" key="1">
    <citation type="submission" date="2019-03" db="EMBL/GenBank/DDBJ databases">
        <title>Long read genome sequence of the mycoparasitic Pythium oligandrum ATCC 38472 isolated from sugarbeet rhizosphere.</title>
        <authorList>
            <person name="Gaulin E."/>
        </authorList>
    </citation>
    <scope>NUCLEOTIDE SEQUENCE</scope>
    <source>
        <strain evidence="2">ATCC 38472_TT</strain>
    </source>
</reference>
<comment type="caution">
    <text evidence="2">The sequence shown here is derived from an EMBL/GenBank/DDBJ whole genome shotgun (WGS) entry which is preliminary data.</text>
</comment>
<gene>
    <name evidence="2" type="ORF">Poli38472_004959</name>
</gene>
<evidence type="ECO:0000313" key="2">
    <source>
        <dbReference type="EMBL" id="TMW59890.1"/>
    </source>
</evidence>
<keyword evidence="1" id="KW-0175">Coiled coil</keyword>
<keyword evidence="3" id="KW-1185">Reference proteome</keyword>
<sequence>MDADLAALLASIDADDALQTLLYEVDAYAHETEKPKRKTSAKRQKEEITRLRAQVEDLERLYKRLESAQAHQPVGPAAQRELTSMWEAIAHRQCALRARTEAENAKLHKQIEEVLHRGHDVPSVLSNEVYPRTCQSLDTMSAMWTHSNVSDTRVRLERLYAQRHEAFVDSCFSDGSLEFCAQTIGKGEMGSAIDRRHGWTAPFPARKLDQALWEVMCRHTTSQGTDVTTKHEVEGDTISVMHQSVVVQNYDVFGKFRSELVIRRFQETPDDLSVYVSCFFAEPLQAHANHFTAYEIMWYRVREVPNSSLSPFSQLQTSRHVYLDCSGSPPSSRKETQEVLTEFTLREIKRDSEWIRELLEHELVRASALSRARQA</sequence>
<evidence type="ECO:0000256" key="1">
    <source>
        <dbReference type="SAM" id="Coils"/>
    </source>
</evidence>